<name>A0A3M7TRT5_9BACI</name>
<evidence type="ECO:0000313" key="6">
    <source>
        <dbReference type="EMBL" id="RNA67909.1"/>
    </source>
</evidence>
<dbReference type="GO" id="GO:0004559">
    <property type="term" value="F:alpha-mannosidase activity"/>
    <property type="evidence" value="ECO:0007669"/>
    <property type="project" value="InterPro"/>
</dbReference>
<keyword evidence="3" id="KW-0378">Hydrolase</keyword>
<dbReference type="PANTHER" id="PTHR46017">
    <property type="entry name" value="ALPHA-MANNOSIDASE 2C1"/>
    <property type="match status" value="1"/>
</dbReference>
<comment type="caution">
    <text evidence="6">The sequence shown here is derived from an EMBL/GenBank/DDBJ whole genome shotgun (WGS) entry which is preliminary data.</text>
</comment>
<dbReference type="InterPro" id="IPR000602">
    <property type="entry name" value="Glyco_hydro_38_N"/>
</dbReference>
<dbReference type="SUPFAM" id="SSF88688">
    <property type="entry name" value="Families 57/38 glycoside transferase middle domain"/>
    <property type="match status" value="1"/>
</dbReference>
<evidence type="ECO:0000256" key="3">
    <source>
        <dbReference type="ARBA" id="ARBA00022801"/>
    </source>
</evidence>
<keyword evidence="4" id="KW-0326">Glycosidase</keyword>
<dbReference type="Pfam" id="PF09261">
    <property type="entry name" value="Alpha-mann_mid"/>
    <property type="match status" value="1"/>
</dbReference>
<evidence type="ECO:0000313" key="7">
    <source>
        <dbReference type="Proteomes" id="UP000278746"/>
    </source>
</evidence>
<dbReference type="Proteomes" id="UP000278746">
    <property type="component" value="Unassembled WGS sequence"/>
</dbReference>
<feature type="domain" description="Glycoside hydrolase family 38 central" evidence="5">
    <location>
        <begin position="290"/>
        <end position="360"/>
    </location>
</feature>
<evidence type="ECO:0000256" key="2">
    <source>
        <dbReference type="ARBA" id="ARBA00022723"/>
    </source>
</evidence>
<dbReference type="Pfam" id="PF07748">
    <property type="entry name" value="Glyco_hydro_38C"/>
    <property type="match status" value="1"/>
</dbReference>
<evidence type="ECO:0000256" key="4">
    <source>
        <dbReference type="ARBA" id="ARBA00023295"/>
    </source>
</evidence>
<dbReference type="InterPro" id="IPR028995">
    <property type="entry name" value="Glyco_hydro_57/38_cen_sf"/>
</dbReference>
<dbReference type="Gene3D" id="3.20.110.10">
    <property type="entry name" value="Glycoside hydrolase 38, N terminal domain"/>
    <property type="match status" value="1"/>
</dbReference>
<dbReference type="InterPro" id="IPR011682">
    <property type="entry name" value="Glyco_hydro_38_C"/>
</dbReference>
<reference evidence="6 7" key="1">
    <citation type="submission" date="2018-10" db="EMBL/GenBank/DDBJ databases">
        <title>Bacillus Keqinensis sp. nov., a moderately halophilic bacterium isolated from a saline-alkaline lake.</title>
        <authorList>
            <person name="Wang H."/>
        </authorList>
    </citation>
    <scope>NUCLEOTIDE SEQUENCE [LARGE SCALE GENOMIC DNA]</scope>
    <source>
        <strain evidence="6 7">KQ-3</strain>
    </source>
</reference>
<organism evidence="6 7">
    <name type="scientific">Alteribacter keqinensis</name>
    <dbReference type="NCBI Taxonomy" id="2483800"/>
    <lineage>
        <taxon>Bacteria</taxon>
        <taxon>Bacillati</taxon>
        <taxon>Bacillota</taxon>
        <taxon>Bacilli</taxon>
        <taxon>Bacillales</taxon>
        <taxon>Bacillaceae</taxon>
        <taxon>Alteribacter</taxon>
    </lineage>
</organism>
<dbReference type="GO" id="GO:0046872">
    <property type="term" value="F:metal ion binding"/>
    <property type="evidence" value="ECO:0007669"/>
    <property type="project" value="UniProtKB-KW"/>
</dbReference>
<dbReference type="AlphaFoldDB" id="A0A3M7TRT5"/>
<dbReference type="InterPro" id="IPR037094">
    <property type="entry name" value="Glyco_hydro_38_cen_sf"/>
</dbReference>
<dbReference type="SUPFAM" id="SSF74650">
    <property type="entry name" value="Galactose mutarotase-like"/>
    <property type="match status" value="1"/>
</dbReference>
<dbReference type="GO" id="GO:0030246">
    <property type="term" value="F:carbohydrate binding"/>
    <property type="evidence" value="ECO:0007669"/>
    <property type="project" value="InterPro"/>
</dbReference>
<proteinExistence type="inferred from homology"/>
<dbReference type="InterPro" id="IPR011013">
    <property type="entry name" value="Gal_mutarotase_sf_dom"/>
</dbReference>
<dbReference type="Gene3D" id="2.70.98.30">
    <property type="entry name" value="Golgi alpha-mannosidase II, domain 4"/>
    <property type="match status" value="1"/>
</dbReference>
<keyword evidence="2" id="KW-0479">Metal-binding</keyword>
<protein>
    <submittedName>
        <fullName evidence="6">Alpha-mannosidase</fullName>
    </submittedName>
</protein>
<accession>A0A3M7TRT5</accession>
<dbReference type="OrthoDB" id="9764050at2"/>
<dbReference type="InterPro" id="IPR027291">
    <property type="entry name" value="Glyco_hydro_38_N_sf"/>
</dbReference>
<dbReference type="PANTHER" id="PTHR46017:SF2">
    <property type="entry name" value="MANNOSYLGLYCERATE HYDROLASE"/>
    <property type="match status" value="1"/>
</dbReference>
<evidence type="ECO:0000256" key="1">
    <source>
        <dbReference type="ARBA" id="ARBA00009792"/>
    </source>
</evidence>
<sequence>MSSKKQTVFVVPHSHWDREWYFTIEDSNVLLIENMDYLLNVLDEDPEYHAYMFDGQASVIDEYIARRPNEKERVSRLVKEKRLFIGPWYTQTDSLLVNKESMIRNLLYGTRIAEDYGHNMNIGYLPDIFGQNAYLPSIFRGFGLDYSILQRGVYTDELKGSMNFHWTSPDGESVKTNNMYYGYGPGKFLSDEDDYFNERLVPILEKLSDLNDGTSNVLLPSGGDQVLVRRHFPETVRRLNEKDPEREYVLSDYESFMEAAWSDENAFENHIKGELIASQKSRIHNTIRSQRYDIKQLNYRVENKLLTILEPLSVIGKSLGLSYPQAWMDEMWKKLFDVHAHDSIGGCNSDDTNNDIMVRLEKVERICDGLINLKKKQITEAVSCEIGRDNLLTVFNFTPAAAEKAAESVIFTREKVFSVKTRDGDVIPAELTSQSYISGGTKIVVTAEGEKQVEEPGYYRSEVTLTNTKIPAIGYQTFIIEEENGDLGLKEPANKEQIENDNLLITFKNGRLTLTDKRSGKQIENLLTFENRADAGDSYDYSPLENDEPYWLTEGTLTDVESGPHSQTMTVTHARSVPANLEERKTKEETALLSISTTLTLCEGESYVRIVHRINNQIKDHRVRVNLATGADNPSHSFADQGFSLIERPVQNPHFSNWKEKGYAEAPVSIYPLENFAGVANGNGMAAVITKGLKEYQVTEEDSALSLTLFRSVGLLGRDDLAWRPGRASGINNKVVYTPDAQMQQDLTFEYAYVFESETHDPNTLFSLADEYTKRYDTYQKQSLNTFEERLERFEIPYPLTGIAPEYSLFSFTNEKVKMSMCKLGHDQDGVMVRLFNPTDQPLQTTCEDFQGELIVCDLNEKEQKKVTGRSIDVPARGYVTVKMMLFS</sequence>
<dbReference type="InterPro" id="IPR015341">
    <property type="entry name" value="Glyco_hydro_38_cen"/>
</dbReference>
<dbReference type="Gene3D" id="1.20.1270.50">
    <property type="entry name" value="Glycoside hydrolase family 38, central domain"/>
    <property type="match status" value="1"/>
</dbReference>
<keyword evidence="7" id="KW-1185">Reference proteome</keyword>
<comment type="similarity">
    <text evidence="1">Belongs to the glycosyl hydrolase 38 family.</text>
</comment>
<evidence type="ECO:0000259" key="5">
    <source>
        <dbReference type="SMART" id="SM00872"/>
    </source>
</evidence>
<dbReference type="RefSeq" id="WP_122899778.1">
    <property type="nucleotide sequence ID" value="NZ_RHIB01000002.1"/>
</dbReference>
<gene>
    <name evidence="6" type="ORF">EBO34_14505</name>
</gene>
<dbReference type="GO" id="GO:0006013">
    <property type="term" value="P:mannose metabolic process"/>
    <property type="evidence" value="ECO:0007669"/>
    <property type="project" value="InterPro"/>
</dbReference>
<dbReference type="EMBL" id="RHIB01000002">
    <property type="protein sequence ID" value="RNA67909.1"/>
    <property type="molecule type" value="Genomic_DNA"/>
</dbReference>
<dbReference type="CDD" id="cd10815">
    <property type="entry name" value="GH38N_AMII_EcMngB_like"/>
    <property type="match status" value="1"/>
</dbReference>
<dbReference type="InterPro" id="IPR011330">
    <property type="entry name" value="Glyco_hydro/deAcase_b/a-brl"/>
</dbReference>
<dbReference type="SUPFAM" id="SSF88713">
    <property type="entry name" value="Glycoside hydrolase/deacetylase"/>
    <property type="match status" value="1"/>
</dbReference>
<dbReference type="Pfam" id="PF01074">
    <property type="entry name" value="Glyco_hydro_38N"/>
    <property type="match status" value="1"/>
</dbReference>
<dbReference type="SMART" id="SM00872">
    <property type="entry name" value="Alpha-mann_mid"/>
    <property type="match status" value="1"/>
</dbReference>
<dbReference type="GO" id="GO:0009313">
    <property type="term" value="P:oligosaccharide catabolic process"/>
    <property type="evidence" value="ECO:0007669"/>
    <property type="project" value="TreeGrafter"/>
</dbReference>